<feature type="transmembrane region" description="Helical" evidence="3">
    <location>
        <begin position="325"/>
        <end position="346"/>
    </location>
</feature>
<keyword evidence="3" id="KW-0812">Transmembrane</keyword>
<dbReference type="Proteomes" id="UP001408789">
    <property type="component" value="Unassembled WGS sequence"/>
</dbReference>
<dbReference type="AlphaFoldDB" id="A0AAP0CVE6"/>
<keyword evidence="3" id="KW-1133">Transmembrane helix</keyword>
<feature type="domain" description="CYTH" evidence="4">
    <location>
        <begin position="1"/>
        <end position="111"/>
    </location>
</feature>
<dbReference type="InterPro" id="IPR023577">
    <property type="entry name" value="CYTH_domain"/>
</dbReference>
<dbReference type="Pfam" id="PF08387">
    <property type="entry name" value="FBD"/>
    <property type="match status" value="1"/>
</dbReference>
<evidence type="ECO:0000256" key="2">
    <source>
        <dbReference type="SAM" id="MobiDB-lite"/>
    </source>
</evidence>
<dbReference type="PROSITE" id="PS51707">
    <property type="entry name" value="CYTH"/>
    <property type="match status" value="1"/>
</dbReference>
<feature type="compositionally biased region" description="Polar residues" evidence="2">
    <location>
        <begin position="226"/>
        <end position="249"/>
    </location>
</feature>
<reference evidence="5 6" key="1">
    <citation type="submission" date="2024-04" db="EMBL/GenBank/DDBJ databases">
        <title>The reference genome of an endangered Asteraceae, Deinandra increscens subsp. villosa, native to the Central Coast of California.</title>
        <authorList>
            <person name="Guilliams M."/>
            <person name="Hasenstab-Lehman K."/>
            <person name="Meyer R."/>
            <person name="Mcevoy S."/>
        </authorList>
    </citation>
    <scope>NUCLEOTIDE SEQUENCE [LARGE SCALE GENOMIC DNA]</scope>
    <source>
        <tissue evidence="5">Leaf</tissue>
    </source>
</reference>
<dbReference type="InterPro" id="IPR036047">
    <property type="entry name" value="F-box-like_dom_sf"/>
</dbReference>
<dbReference type="SUPFAM" id="SSF81383">
    <property type="entry name" value="F-box domain"/>
    <property type="match status" value="1"/>
</dbReference>
<keyword evidence="3" id="KW-0472">Membrane</keyword>
<name>A0AAP0CVE6_9ASTR</name>
<evidence type="ECO:0000313" key="6">
    <source>
        <dbReference type="Proteomes" id="UP001408789"/>
    </source>
</evidence>
<evidence type="ECO:0000259" key="4">
    <source>
        <dbReference type="PROSITE" id="PS51707"/>
    </source>
</evidence>
<dbReference type="InterPro" id="IPR001810">
    <property type="entry name" value="F-box_dom"/>
</dbReference>
<feature type="coiled-coil region" evidence="1">
    <location>
        <begin position="195"/>
        <end position="222"/>
    </location>
</feature>
<feature type="compositionally biased region" description="Low complexity" evidence="2">
    <location>
        <begin position="250"/>
        <end position="268"/>
    </location>
</feature>
<evidence type="ECO:0000256" key="3">
    <source>
        <dbReference type="SAM" id="Phobius"/>
    </source>
</evidence>
<evidence type="ECO:0000313" key="5">
    <source>
        <dbReference type="EMBL" id="KAK9059994.1"/>
    </source>
</evidence>
<dbReference type="EMBL" id="JBCNJP010000020">
    <property type="protein sequence ID" value="KAK9059994.1"/>
    <property type="molecule type" value="Genomic_DNA"/>
</dbReference>
<proteinExistence type="predicted"/>
<dbReference type="InterPro" id="IPR032675">
    <property type="entry name" value="LRR_dom_sf"/>
</dbReference>
<dbReference type="Pfam" id="PF01928">
    <property type="entry name" value="CYTH"/>
    <property type="match status" value="1"/>
</dbReference>
<feature type="region of interest" description="Disordered" evidence="2">
    <location>
        <begin position="226"/>
        <end position="268"/>
    </location>
</feature>
<keyword evidence="1" id="KW-0175">Coiled coil</keyword>
<dbReference type="InterPro" id="IPR033469">
    <property type="entry name" value="CYTH-like_dom_sf"/>
</dbReference>
<dbReference type="SUPFAM" id="SSF52047">
    <property type="entry name" value="RNI-like"/>
    <property type="match status" value="1"/>
</dbReference>
<dbReference type="InterPro" id="IPR006566">
    <property type="entry name" value="FBD"/>
</dbReference>
<dbReference type="SUPFAM" id="SSF55154">
    <property type="entry name" value="CYTH-like phosphatases"/>
    <property type="match status" value="1"/>
</dbReference>
<evidence type="ECO:0000256" key="1">
    <source>
        <dbReference type="SAM" id="Coils"/>
    </source>
</evidence>
<dbReference type="Gene3D" id="3.80.10.10">
    <property type="entry name" value="Ribonuclease Inhibitor"/>
    <property type="match status" value="1"/>
</dbReference>
<dbReference type="Pfam" id="PF00646">
    <property type="entry name" value="F-box"/>
    <property type="match status" value="1"/>
</dbReference>
<accession>A0AAP0CVE6</accession>
<keyword evidence="6" id="KW-1185">Reference proteome</keyword>
<dbReference type="Pfam" id="PF24758">
    <property type="entry name" value="LRR_At5g56370"/>
    <property type="match status" value="1"/>
</dbReference>
<gene>
    <name evidence="5" type="ORF">SSX86_020698</name>
</gene>
<dbReference type="PANTHER" id="PTHR31639:SF237">
    <property type="entry name" value="F-BOX DOMAIN-CONTAINING PROTEIN"/>
    <property type="match status" value="1"/>
</dbReference>
<dbReference type="InterPro" id="IPR053781">
    <property type="entry name" value="F-box_AtFBL13-like"/>
</dbReference>
<dbReference type="GO" id="GO:0016462">
    <property type="term" value="F:pyrophosphatase activity"/>
    <property type="evidence" value="ECO:0007669"/>
    <property type="project" value="UniProtKB-ARBA"/>
</dbReference>
<organism evidence="5 6">
    <name type="scientific">Deinandra increscens subsp. villosa</name>
    <dbReference type="NCBI Taxonomy" id="3103831"/>
    <lineage>
        <taxon>Eukaryota</taxon>
        <taxon>Viridiplantae</taxon>
        <taxon>Streptophyta</taxon>
        <taxon>Embryophyta</taxon>
        <taxon>Tracheophyta</taxon>
        <taxon>Spermatophyta</taxon>
        <taxon>Magnoliopsida</taxon>
        <taxon>eudicotyledons</taxon>
        <taxon>Gunneridae</taxon>
        <taxon>Pentapetalae</taxon>
        <taxon>asterids</taxon>
        <taxon>campanulids</taxon>
        <taxon>Asterales</taxon>
        <taxon>Asteraceae</taxon>
        <taxon>Asteroideae</taxon>
        <taxon>Heliantheae alliance</taxon>
        <taxon>Madieae</taxon>
        <taxon>Madiinae</taxon>
        <taxon>Deinandra</taxon>
    </lineage>
</organism>
<protein>
    <recommendedName>
        <fullName evidence="4">CYTH domain-containing protein</fullName>
    </recommendedName>
</protein>
<dbReference type="CDD" id="cd22160">
    <property type="entry name" value="F-box_AtFBL13-like"/>
    <property type="match status" value="1"/>
</dbReference>
<sequence length="856" mass="96811">MRNREGKYNLIFEEWVMDPPFIISPRISFKVSVRLLGGLMALGYTIASILKRSSHVFADDRVCVKIDWLEQVDRHYVQVLGRDRVSVRCVAEQLGLEGSYIPRTYLEQMKIEKLLNEVMVLPDDLKTKLSLDEEMLSSPKGSISLGTMRNKLLKSGMSHSYSTERDTNLTSINSQRFIFDRRNDTTPTLATQGAISQLSEQISTLNDRMDEFTSRIVELNSQFTRSISNGSQSQQKTDPCNGNGSTSYFTSGLANSSSSGSTTRNSSLSTQLAKDSNLIEEISGIARSQLKIMHQLDILNNGLRDKMGARSHQEREVKKSQRSKLDGVVVSLLLALACGGVGIFLFKDIGSSVRVKNTRPRINNNHNFGPIRNGPAQNPNIKKFLNCGPHGHSSVSNLALYAFFHRHRRRSSVRHFPRWIVRPNRRAQGGKMHTEIPPGEDYISDLPQSIIETILVKLPLIDAVRTSILSNKWRYKWATLTQLEFDDKCVSCTDDRALAEVNLVNFVTRFLFLHDGPIHRFSLSTAYLQSSPDVDQWLLFLSRKDVKELVLELGEGEWFRAPSCLFACRKLVRLELVRCELDPPSLFKGFLNLKYLNLQQVLIAPEAVENLISCCPLLESLTLSYFDSLELTIRAPNLKYLILEGEFKDIYLENTPMLVAISVAMYITDDIVEHFGQSSSCNFDKFLGGVPSLERLIGHIYFTKYMSIGNTLAKTQITYQQLKVIELYQVSFEDMKEIMVVLRLILSAPNLRELQISGSSNSSTVTEAPDLDFWEKDCPSDCTFKRLKVVKMMDMSGVPHEMGFIQFLLGNSPVLEIMSISPSVYVTEGRVNMLIDLLRLKRASAEAEIIFVQDQV</sequence>
<dbReference type="SMART" id="SM00579">
    <property type="entry name" value="FBD"/>
    <property type="match status" value="1"/>
</dbReference>
<dbReference type="InterPro" id="IPR055411">
    <property type="entry name" value="LRR_FXL15/At3g58940/PEG3-like"/>
</dbReference>
<dbReference type="PANTHER" id="PTHR31639">
    <property type="entry name" value="F-BOX PROTEIN-LIKE"/>
    <property type="match status" value="1"/>
</dbReference>
<comment type="caution">
    <text evidence="5">The sequence shown here is derived from an EMBL/GenBank/DDBJ whole genome shotgun (WGS) entry which is preliminary data.</text>
</comment>